<dbReference type="Pfam" id="PF13458">
    <property type="entry name" value="Peripla_BP_6"/>
    <property type="match status" value="1"/>
</dbReference>
<proteinExistence type="predicted"/>
<evidence type="ECO:0000259" key="2">
    <source>
        <dbReference type="Pfam" id="PF13458"/>
    </source>
</evidence>
<evidence type="ECO:0000256" key="1">
    <source>
        <dbReference type="ARBA" id="ARBA00022729"/>
    </source>
</evidence>
<sequence length="413" mass="44110">MTHERRPASRRTFLRSGGVAAAAAAVGPAALAGCLGDDGDDDVLTIGALQPLSGDFAAWGQAHEAGLAFAVEEINEDGGVLGRDLVVETADTGSDAGEADTDFRRFVERDDAVAITGPVSSDVGLRTRETAEELSVPVVLHMAGSHTILPKDTRYTFRVGSQPAVSDVLPQIELIEERGYDTVGAIIGDYEWGTTLEASLESLIPDDVTLEIATAPVGEDDFTPFLRDLPEDLDLLVATGHPPGSIAIHNQALEIGLDPELTTGAGLPPDVLASGLGENATEGFLHLHVSDPFGEAFADVAERFVAAEEARFDTHEAYGYLTGQLIAAAIEEADEADPAEIAAAIRGIEFDTLLAEPIRYTEWGELDGFRHMLSAFEADAPDYYPDGEWRLEETVRSSPLDGFDPDEYDFIEN</sequence>
<gene>
    <name evidence="3" type="ORF">SAMN06264855_101240</name>
</gene>
<dbReference type="SUPFAM" id="SSF53822">
    <property type="entry name" value="Periplasmic binding protein-like I"/>
    <property type="match status" value="1"/>
</dbReference>
<evidence type="ECO:0000313" key="3">
    <source>
        <dbReference type="EMBL" id="SNR24240.1"/>
    </source>
</evidence>
<feature type="domain" description="Leucine-binding protein" evidence="2">
    <location>
        <begin position="44"/>
        <end position="365"/>
    </location>
</feature>
<organism evidence="3 4">
    <name type="scientific">Halorubrum vacuolatum</name>
    <name type="common">Natronobacterium vacuolatum</name>
    <dbReference type="NCBI Taxonomy" id="63740"/>
    <lineage>
        <taxon>Archaea</taxon>
        <taxon>Methanobacteriati</taxon>
        <taxon>Methanobacteriota</taxon>
        <taxon>Stenosarchaea group</taxon>
        <taxon>Halobacteria</taxon>
        <taxon>Halobacteriales</taxon>
        <taxon>Haloferacaceae</taxon>
        <taxon>Halorubrum</taxon>
    </lineage>
</organism>
<dbReference type="Proteomes" id="UP000198397">
    <property type="component" value="Unassembled WGS sequence"/>
</dbReference>
<accession>A0A238UQ39</accession>
<evidence type="ECO:0000313" key="4">
    <source>
        <dbReference type="Proteomes" id="UP000198397"/>
    </source>
</evidence>
<dbReference type="RefSeq" id="WP_089383221.1">
    <property type="nucleotide sequence ID" value="NZ_FZNQ01000001.1"/>
</dbReference>
<name>A0A238UQ39_HALVU</name>
<dbReference type="OrthoDB" id="200499at2157"/>
<dbReference type="PANTHER" id="PTHR30483:SF6">
    <property type="entry name" value="PERIPLASMIC BINDING PROTEIN OF ABC TRANSPORTER FOR NATURAL AMINO ACIDS"/>
    <property type="match status" value="1"/>
</dbReference>
<dbReference type="InterPro" id="IPR051010">
    <property type="entry name" value="BCAA_transport"/>
</dbReference>
<dbReference type="InterPro" id="IPR028082">
    <property type="entry name" value="Peripla_BP_I"/>
</dbReference>
<dbReference type="InterPro" id="IPR006311">
    <property type="entry name" value="TAT_signal"/>
</dbReference>
<reference evidence="3 4" key="1">
    <citation type="submission" date="2017-06" db="EMBL/GenBank/DDBJ databases">
        <authorList>
            <person name="Kim H.J."/>
            <person name="Triplett B.A."/>
        </authorList>
    </citation>
    <scope>NUCLEOTIDE SEQUENCE [LARGE SCALE GENOMIC DNA]</scope>
    <source>
        <strain evidence="3 4">DSM 8800</strain>
    </source>
</reference>
<dbReference type="PROSITE" id="PS51257">
    <property type="entry name" value="PROKAR_LIPOPROTEIN"/>
    <property type="match status" value="1"/>
</dbReference>
<dbReference type="EMBL" id="FZNQ01000001">
    <property type="protein sequence ID" value="SNR24240.1"/>
    <property type="molecule type" value="Genomic_DNA"/>
</dbReference>
<dbReference type="PROSITE" id="PS51318">
    <property type="entry name" value="TAT"/>
    <property type="match status" value="1"/>
</dbReference>
<dbReference type="PANTHER" id="PTHR30483">
    <property type="entry name" value="LEUCINE-SPECIFIC-BINDING PROTEIN"/>
    <property type="match status" value="1"/>
</dbReference>
<dbReference type="AlphaFoldDB" id="A0A238UQ39"/>
<dbReference type="InterPro" id="IPR028081">
    <property type="entry name" value="Leu-bd"/>
</dbReference>
<keyword evidence="1" id="KW-0732">Signal</keyword>
<keyword evidence="4" id="KW-1185">Reference proteome</keyword>
<protein>
    <submittedName>
        <fullName evidence="3">Branched-chain amino acid transport system substrate-binding protein</fullName>
    </submittedName>
</protein>
<dbReference type="Gene3D" id="3.40.50.2300">
    <property type="match status" value="2"/>
</dbReference>